<evidence type="ECO:0000313" key="2">
    <source>
        <dbReference type="Proteomes" id="UP000078397"/>
    </source>
</evidence>
<evidence type="ECO:0008006" key="3">
    <source>
        <dbReference type="Google" id="ProtNLM"/>
    </source>
</evidence>
<accession>A0A179EY60</accession>
<evidence type="ECO:0000313" key="1">
    <source>
        <dbReference type="EMBL" id="OAQ58108.1"/>
    </source>
</evidence>
<reference evidence="1 2" key="1">
    <citation type="journal article" date="2016" name="PLoS Pathog.">
        <title>Biosynthesis of antibiotic leucinostatins in bio-control fungus Purpureocillium lilacinum and their inhibition on phytophthora revealed by genome mining.</title>
        <authorList>
            <person name="Wang G."/>
            <person name="Liu Z."/>
            <person name="Lin R."/>
            <person name="Li E."/>
            <person name="Mao Z."/>
            <person name="Ling J."/>
            <person name="Yang Y."/>
            <person name="Yin W.B."/>
            <person name="Xie B."/>
        </authorList>
    </citation>
    <scope>NUCLEOTIDE SEQUENCE [LARGE SCALE GENOMIC DNA]</scope>
    <source>
        <strain evidence="1">170</strain>
    </source>
</reference>
<dbReference type="OrthoDB" id="2520703at2759"/>
<sequence>MTTFNLLSLPTECLTEICSHLCLHCTLPFPRSMSIYKGFDELRALKSISESCQRLRAIAQPILFHALGPQNDSNAFLWLIVSRPDLGDRTRQIRFNSNSGEDVEVLEDLGKKLNLLLPNQTSPEGHTAWNLAKPTFAFEILLSLLPNLESYTTPIFCYGDQANENTGPFMYSHLTRRAEHLHPRPALPSLRTLTIASGYLGQRADDASTLQPIVALLNAAPNLHRLRIVPFFEGHIFTLDNLSDEALQKVKVMDFLHFPLTSWNGENTNAEIQTFASLCPRLEEVNLCTESDSNPYAEHREFSPTQIILALSRASATLKRIDIDTSDSAVTTDHANLDSALSSLECLESLSLDEQSFCHHGLQEPNLMTQEHNDASCISSILPDTVKHLSIKLGKSLRAIDDVVELGGQVVAGKFTNLNLVDVVFGKYAGYSVDISDAQRGVILGAFKDTPVNVYFRYVAHDTA</sequence>
<name>A0A179EY60_METCM</name>
<keyword evidence="2" id="KW-1185">Reference proteome</keyword>
<dbReference type="Proteomes" id="UP000078397">
    <property type="component" value="Unassembled WGS sequence"/>
</dbReference>
<dbReference type="EMBL" id="LSBJ02000015">
    <property type="protein sequence ID" value="OAQ58108.1"/>
    <property type="molecule type" value="Genomic_DNA"/>
</dbReference>
<dbReference type="KEGG" id="pchm:VFPPC_11320"/>
<dbReference type="RefSeq" id="XP_018136321.1">
    <property type="nucleotide sequence ID" value="XM_018289550.1"/>
</dbReference>
<dbReference type="GeneID" id="28853544"/>
<gene>
    <name evidence="1" type="ORF">VFPPC_11320</name>
</gene>
<proteinExistence type="predicted"/>
<protein>
    <recommendedName>
        <fullName evidence="3">F-box domain-containing protein</fullName>
    </recommendedName>
</protein>
<organism evidence="1 2">
    <name type="scientific">Pochonia chlamydosporia 170</name>
    <dbReference type="NCBI Taxonomy" id="1380566"/>
    <lineage>
        <taxon>Eukaryota</taxon>
        <taxon>Fungi</taxon>
        <taxon>Dikarya</taxon>
        <taxon>Ascomycota</taxon>
        <taxon>Pezizomycotina</taxon>
        <taxon>Sordariomycetes</taxon>
        <taxon>Hypocreomycetidae</taxon>
        <taxon>Hypocreales</taxon>
        <taxon>Clavicipitaceae</taxon>
        <taxon>Pochonia</taxon>
    </lineage>
</organism>
<comment type="caution">
    <text evidence="1">The sequence shown here is derived from an EMBL/GenBank/DDBJ whole genome shotgun (WGS) entry which is preliminary data.</text>
</comment>
<dbReference type="AlphaFoldDB" id="A0A179EY60"/>